<keyword evidence="1" id="KW-0472">Membrane</keyword>
<dbReference type="EMBL" id="NGAF01000214">
    <property type="protein sequence ID" value="OXR39592.1"/>
    <property type="molecule type" value="Genomic_DNA"/>
</dbReference>
<organism evidence="2 3">
    <name type="scientific">Nocardia cerradoensis</name>
    <dbReference type="NCBI Taxonomy" id="85688"/>
    <lineage>
        <taxon>Bacteria</taxon>
        <taxon>Bacillati</taxon>
        <taxon>Actinomycetota</taxon>
        <taxon>Actinomycetes</taxon>
        <taxon>Mycobacteriales</taxon>
        <taxon>Nocardiaceae</taxon>
        <taxon>Nocardia</taxon>
    </lineage>
</organism>
<reference evidence="2 3" key="1">
    <citation type="submission" date="2017-07" db="EMBL/GenBank/DDBJ databases">
        <title>First draft Genome Sequence of Nocardia cerradoensis isolated from human infection.</title>
        <authorList>
            <person name="Carrasco G."/>
        </authorList>
    </citation>
    <scope>NUCLEOTIDE SEQUENCE [LARGE SCALE GENOMIC DNA]</scope>
    <source>
        <strain evidence="2 3">CNM20130759</strain>
    </source>
</reference>
<evidence type="ECO:0000256" key="1">
    <source>
        <dbReference type="SAM" id="Phobius"/>
    </source>
</evidence>
<keyword evidence="1" id="KW-0812">Transmembrane</keyword>
<evidence type="ECO:0000313" key="2">
    <source>
        <dbReference type="EMBL" id="OXR39592.1"/>
    </source>
</evidence>
<evidence type="ECO:0000313" key="3">
    <source>
        <dbReference type="Proteomes" id="UP000215506"/>
    </source>
</evidence>
<dbReference type="AlphaFoldDB" id="A0A231GSN7"/>
<dbReference type="RefSeq" id="WP_143860687.1">
    <property type="nucleotide sequence ID" value="NZ_NGAF01000214.1"/>
</dbReference>
<comment type="caution">
    <text evidence="2">The sequence shown here is derived from an EMBL/GenBank/DDBJ whole genome shotgun (WGS) entry which is preliminary data.</text>
</comment>
<gene>
    <name evidence="2" type="ORF">B7C42_08340</name>
</gene>
<dbReference type="Proteomes" id="UP000215506">
    <property type="component" value="Unassembled WGS sequence"/>
</dbReference>
<feature type="transmembrane region" description="Helical" evidence="1">
    <location>
        <begin position="45"/>
        <end position="64"/>
    </location>
</feature>
<keyword evidence="1" id="KW-1133">Transmembrane helix</keyword>
<keyword evidence="3" id="KW-1185">Reference proteome</keyword>
<accession>A0A231GSN7</accession>
<sequence>MGRQARIARLRQVSGLAAPVVLTSATTLVLGVTHTALLGHHSIEALGVAALVLSASVPVTIAGARLSCGPARC</sequence>
<protein>
    <submittedName>
        <fullName evidence="2">Uncharacterized protein</fullName>
    </submittedName>
</protein>
<proteinExistence type="predicted"/>
<name>A0A231GSN7_9NOCA</name>
<feature type="transmembrane region" description="Helical" evidence="1">
    <location>
        <begin position="12"/>
        <end position="33"/>
    </location>
</feature>